<reference evidence="3" key="1">
    <citation type="submission" date="2021-01" db="EMBL/GenBank/DDBJ databases">
        <title>Lacisediminihabitans sp. nov. strain G11-30, isolated from Antarctic Soil.</title>
        <authorList>
            <person name="Li J."/>
        </authorList>
    </citation>
    <scope>NUCLEOTIDE SEQUENCE</scope>
    <source>
        <strain evidence="3">G11-30</strain>
    </source>
</reference>
<keyword evidence="1" id="KW-1133">Transmembrane helix</keyword>
<dbReference type="Pfam" id="PF08378">
    <property type="entry name" value="NERD"/>
    <property type="match status" value="1"/>
</dbReference>
<dbReference type="Proteomes" id="UP000636458">
    <property type="component" value="Unassembled WGS sequence"/>
</dbReference>
<accession>A0A934VX48</accession>
<evidence type="ECO:0000256" key="1">
    <source>
        <dbReference type="SAM" id="Phobius"/>
    </source>
</evidence>
<comment type="caution">
    <text evidence="3">The sequence shown here is derived from an EMBL/GenBank/DDBJ whole genome shotgun (WGS) entry which is preliminary data.</text>
</comment>
<dbReference type="InterPro" id="IPR011528">
    <property type="entry name" value="NERD"/>
</dbReference>
<feature type="domain" description="NERD" evidence="2">
    <location>
        <begin position="56"/>
        <end position="166"/>
    </location>
</feature>
<keyword evidence="1" id="KW-0472">Membrane</keyword>
<feature type="transmembrane region" description="Helical" evidence="1">
    <location>
        <begin position="261"/>
        <end position="284"/>
    </location>
</feature>
<keyword evidence="4" id="KW-1185">Reference proteome</keyword>
<gene>
    <name evidence="3" type="ORF">IV501_02610</name>
</gene>
<dbReference type="EMBL" id="JAEPES010000001">
    <property type="protein sequence ID" value="MBK4346517.1"/>
    <property type="molecule type" value="Genomic_DNA"/>
</dbReference>
<evidence type="ECO:0000259" key="2">
    <source>
        <dbReference type="PROSITE" id="PS50965"/>
    </source>
</evidence>
<keyword evidence="1" id="KW-0812">Transmembrane</keyword>
<dbReference type="PROSITE" id="PS50965">
    <property type="entry name" value="NERD"/>
    <property type="match status" value="1"/>
</dbReference>
<protein>
    <submittedName>
        <fullName evidence="3">NERD domain-containing protein</fullName>
    </submittedName>
</protein>
<dbReference type="AlphaFoldDB" id="A0A934VX48"/>
<proteinExistence type="predicted"/>
<name>A0A934VX48_9MICO</name>
<sequence>MAQVVTRAADGSALRTRIPAFDASTACLAVPTRERGRVGRMFGASPLHPDAVASFRKAIAEHRVAAILGRFGADWTMLHSLRLLDGSVIDHLAVGPRGVYAITSLDLRGVRVRVDDLSVSADGDRTDHLRDAHYVAELAARHLSDLAGVAVPVIPVVVIRAKELRFISESPIVAVVAPIELSRWLLTRHRRLSSRVSAYFSLVAEDPQTWLAAPVSKEAVSKETTSEMPSGDPTEEPSDAFRALRQQVDAAARRRRVWKSALLGTAAAAALIAVALGHATLVAFS</sequence>
<organism evidence="3 4">
    <name type="scientific">Lacisediminihabitans changchengi</name>
    <dbReference type="NCBI Taxonomy" id="2787634"/>
    <lineage>
        <taxon>Bacteria</taxon>
        <taxon>Bacillati</taxon>
        <taxon>Actinomycetota</taxon>
        <taxon>Actinomycetes</taxon>
        <taxon>Micrococcales</taxon>
        <taxon>Microbacteriaceae</taxon>
        <taxon>Lacisediminihabitans</taxon>
    </lineage>
</organism>
<evidence type="ECO:0000313" key="3">
    <source>
        <dbReference type="EMBL" id="MBK4346517.1"/>
    </source>
</evidence>
<evidence type="ECO:0000313" key="4">
    <source>
        <dbReference type="Proteomes" id="UP000636458"/>
    </source>
</evidence>
<dbReference type="RefSeq" id="WP_200554844.1">
    <property type="nucleotide sequence ID" value="NZ_JAEPES010000001.1"/>
</dbReference>